<name>A0A1G7M9D5_9RHOB</name>
<evidence type="ECO:0000313" key="3">
    <source>
        <dbReference type="Proteomes" id="UP000182284"/>
    </source>
</evidence>
<evidence type="ECO:0000313" key="2">
    <source>
        <dbReference type="EMBL" id="SDF58214.1"/>
    </source>
</evidence>
<organism evidence="2 3">
    <name type="scientific">Celeribacter baekdonensis</name>
    <dbReference type="NCBI Taxonomy" id="875171"/>
    <lineage>
        <taxon>Bacteria</taxon>
        <taxon>Pseudomonadati</taxon>
        <taxon>Pseudomonadota</taxon>
        <taxon>Alphaproteobacteria</taxon>
        <taxon>Rhodobacterales</taxon>
        <taxon>Roseobacteraceae</taxon>
        <taxon>Celeribacter</taxon>
    </lineage>
</organism>
<protein>
    <submittedName>
        <fullName evidence="2">Glyoxylase, beta-lactamase superfamily II</fullName>
    </submittedName>
</protein>
<sequence length="344" mass="38130">MIAPIRTPFDPPEMGEVVEIAAGVLWTRMPLPIPLAHVNCYLFDEGDGWTLVDTGVDTAKTRRLWQGLIDGALRGKPIHRVIATHHHLDHIGLAGWFMSEHGAGLTTTRTAYLMARMLQLDVQEAPTPEMCAFWRSCGMASEVYDKRLNERPFNTADAVTPIPLGYTRLREGDEIEIGGRIWDVRCGNGHAPEHATFWSREGDLVIGGDQLLGAISPNLGASATEPLADPVGEWITSCESFVPHARDSHLVMTGHKLPYTGLPARMRQLLDNHHHALARLIETLKDPHTACECFDALFRRKIKEGEYGLAMVEAMAHCRHLEAQGLAIGHLREDGAILWQAKAE</sequence>
<gene>
    <name evidence="2" type="ORF">SAMN04488117_105140</name>
</gene>
<reference evidence="2 3" key="1">
    <citation type="submission" date="2016-10" db="EMBL/GenBank/DDBJ databases">
        <authorList>
            <person name="de Groot N.N."/>
        </authorList>
    </citation>
    <scope>NUCLEOTIDE SEQUENCE [LARGE SCALE GENOMIC DNA]</scope>
    <source>
        <strain evidence="2 3">DSM 27375</strain>
    </source>
</reference>
<dbReference type="SUPFAM" id="SSF56281">
    <property type="entry name" value="Metallo-hydrolase/oxidoreductase"/>
    <property type="match status" value="1"/>
</dbReference>
<dbReference type="InterPro" id="IPR036388">
    <property type="entry name" value="WH-like_DNA-bd_sf"/>
</dbReference>
<dbReference type="PANTHER" id="PTHR23131">
    <property type="entry name" value="ENDORIBONUCLEASE LACTB2"/>
    <property type="match status" value="1"/>
</dbReference>
<dbReference type="Pfam" id="PF21221">
    <property type="entry name" value="B_lactamase-like_C"/>
    <property type="match status" value="1"/>
</dbReference>
<evidence type="ECO:0000259" key="1">
    <source>
        <dbReference type="SMART" id="SM00849"/>
    </source>
</evidence>
<dbReference type="Proteomes" id="UP000182284">
    <property type="component" value="Unassembled WGS sequence"/>
</dbReference>
<dbReference type="Gene3D" id="1.10.10.10">
    <property type="entry name" value="Winged helix-like DNA-binding domain superfamily/Winged helix DNA-binding domain"/>
    <property type="match status" value="1"/>
</dbReference>
<dbReference type="InterPro" id="IPR050662">
    <property type="entry name" value="Sec-metab_biosynth-thioest"/>
</dbReference>
<dbReference type="Pfam" id="PF00753">
    <property type="entry name" value="Lactamase_B"/>
    <property type="match status" value="1"/>
</dbReference>
<dbReference type="EMBL" id="FNBL01000005">
    <property type="protein sequence ID" value="SDF58214.1"/>
    <property type="molecule type" value="Genomic_DNA"/>
</dbReference>
<feature type="domain" description="Metallo-beta-lactamase" evidence="1">
    <location>
        <begin position="37"/>
        <end position="255"/>
    </location>
</feature>
<dbReference type="InterPro" id="IPR036866">
    <property type="entry name" value="RibonucZ/Hydroxyglut_hydro"/>
</dbReference>
<dbReference type="AlphaFoldDB" id="A0A1G7M9D5"/>
<dbReference type="PANTHER" id="PTHR23131:SF4">
    <property type="entry name" value="METALLO-BETA-LACTAMASE SUPERFAMILY POTEIN"/>
    <property type="match status" value="1"/>
</dbReference>
<dbReference type="InterPro" id="IPR048933">
    <property type="entry name" value="B_lactamase-like_C"/>
</dbReference>
<dbReference type="SMART" id="SM00849">
    <property type="entry name" value="Lactamase_B"/>
    <property type="match status" value="1"/>
</dbReference>
<proteinExistence type="predicted"/>
<dbReference type="OrthoDB" id="2971563at2"/>
<dbReference type="InterPro" id="IPR001279">
    <property type="entry name" value="Metallo-B-lactamas"/>
</dbReference>
<dbReference type="RefSeq" id="WP_074644779.1">
    <property type="nucleotide sequence ID" value="NZ_FNBL01000005.1"/>
</dbReference>
<dbReference type="Gene3D" id="3.60.15.10">
    <property type="entry name" value="Ribonuclease Z/Hydroxyacylglutathione hydrolase-like"/>
    <property type="match status" value="1"/>
</dbReference>
<accession>A0A1G7M9D5</accession>